<proteinExistence type="predicted"/>
<dbReference type="EMBL" id="HACG01027943">
    <property type="protein sequence ID" value="CEK74808.1"/>
    <property type="molecule type" value="Transcribed_RNA"/>
</dbReference>
<sequence length="116" mass="12975">METGESGLHGRHVVLLAAIRWWRGRGCVTALLQTIVGRRVKVHLKTSRMKDVDHLKLMDSGQPGQSGHRAAFPVVQVQLSDLEHAATSFQMNAVYLVQDKVKRDPHAVELVYVIVQ</sequence>
<dbReference type="AlphaFoldDB" id="A0A0B7A1I5"/>
<reference evidence="2" key="1">
    <citation type="submission" date="2014-12" db="EMBL/GenBank/DDBJ databases">
        <title>Insight into the proteome of Arion vulgaris.</title>
        <authorList>
            <person name="Aradska J."/>
            <person name="Bulat T."/>
            <person name="Smidak R."/>
            <person name="Sarate P."/>
            <person name="Gangsoo J."/>
            <person name="Sialana F."/>
            <person name="Bilban M."/>
            <person name="Lubec G."/>
        </authorList>
    </citation>
    <scope>NUCLEOTIDE SEQUENCE</scope>
    <source>
        <tissue evidence="2">Skin</tissue>
    </source>
</reference>
<name>A0A0B7A1I5_9EUPU</name>
<dbReference type="EMBL" id="HACG01027944">
    <property type="protein sequence ID" value="CEK74809.1"/>
    <property type="molecule type" value="Transcribed_RNA"/>
</dbReference>
<evidence type="ECO:0000313" key="1">
    <source>
        <dbReference type="EMBL" id="CEK74808.1"/>
    </source>
</evidence>
<accession>A0A0B7A1I5</accession>
<organism evidence="2">
    <name type="scientific">Arion vulgaris</name>
    <dbReference type="NCBI Taxonomy" id="1028688"/>
    <lineage>
        <taxon>Eukaryota</taxon>
        <taxon>Metazoa</taxon>
        <taxon>Spiralia</taxon>
        <taxon>Lophotrochozoa</taxon>
        <taxon>Mollusca</taxon>
        <taxon>Gastropoda</taxon>
        <taxon>Heterobranchia</taxon>
        <taxon>Euthyneura</taxon>
        <taxon>Panpulmonata</taxon>
        <taxon>Eupulmonata</taxon>
        <taxon>Stylommatophora</taxon>
        <taxon>Helicina</taxon>
        <taxon>Arionoidea</taxon>
        <taxon>Arionidae</taxon>
        <taxon>Arion</taxon>
    </lineage>
</organism>
<evidence type="ECO:0000313" key="3">
    <source>
        <dbReference type="EMBL" id="CEK74812.1"/>
    </source>
</evidence>
<dbReference type="EMBL" id="HACG01027947">
    <property type="protein sequence ID" value="CEK74812.1"/>
    <property type="molecule type" value="Transcribed_RNA"/>
</dbReference>
<gene>
    <name evidence="2" type="primary">ORF92644</name>
    <name evidence="1" type="synonym">ORF92635</name>
    <name evidence="3" type="synonym">ORF92665</name>
</gene>
<protein>
    <submittedName>
        <fullName evidence="2">Uncharacterized protein</fullName>
    </submittedName>
</protein>
<evidence type="ECO:0000313" key="2">
    <source>
        <dbReference type="EMBL" id="CEK74809.1"/>
    </source>
</evidence>